<evidence type="ECO:0000313" key="2">
    <source>
        <dbReference type="EMBL" id="KGF71531.1"/>
    </source>
</evidence>
<sequence length="110" mass="11293">MELEALLLGAEPLTALAIGIGSLALAPVLGAAHALSSSGQPTEILDKLQENARTAAKNGIAWGMDAVEKTQVFLAEAGESLQDLVAEAKIERSGKVQTSGAPQEVTIVTE</sequence>
<name>A0A098THL7_9CYAN</name>
<comment type="caution">
    <text evidence="2">The sequence shown here is derived from an EMBL/GenBank/DDBJ whole genome shotgun (WGS) entry which is preliminary data.</text>
</comment>
<keyword evidence="3" id="KW-1185">Reference proteome</keyword>
<reference evidence="2 3" key="1">
    <citation type="journal article" date="2014" name="Mol. Ecol.">
        <title>Evolution of Synechococcus.</title>
        <authorList>
            <person name="Dvorak P."/>
            <person name="Casamatta D."/>
            <person name="Hasler P."/>
            <person name="Poulickova A."/>
            <person name="Ondrej V."/>
            <person name="Sanges R."/>
        </authorList>
    </citation>
    <scope>NUCLEOTIDE SEQUENCE [LARGE SCALE GENOMIC DNA]</scope>
    <source>
        <strain evidence="2 3">CAUP A 1101</strain>
    </source>
</reference>
<dbReference type="Proteomes" id="UP000030170">
    <property type="component" value="Unassembled WGS sequence"/>
</dbReference>
<dbReference type="EMBL" id="JJML01000067">
    <property type="protein sequence ID" value="KGF71531.1"/>
    <property type="molecule type" value="Genomic_DNA"/>
</dbReference>
<gene>
    <name evidence="2" type="ORF">DO97_17845</name>
</gene>
<organism evidence="2 3">
    <name type="scientific">Neosynechococcus sphagnicola sy1</name>
    <dbReference type="NCBI Taxonomy" id="1497020"/>
    <lineage>
        <taxon>Bacteria</taxon>
        <taxon>Bacillati</taxon>
        <taxon>Cyanobacteriota</taxon>
        <taxon>Cyanophyceae</taxon>
        <taxon>Neosynechococcales</taxon>
        <taxon>Neosynechococcaceae</taxon>
        <taxon>Neosynechococcus</taxon>
    </lineage>
</organism>
<evidence type="ECO:0000256" key="1">
    <source>
        <dbReference type="SAM" id="Phobius"/>
    </source>
</evidence>
<dbReference type="STRING" id="1497020.DO97_17845"/>
<keyword evidence="1" id="KW-0472">Membrane</keyword>
<dbReference type="AlphaFoldDB" id="A0A098THL7"/>
<evidence type="ECO:0000313" key="3">
    <source>
        <dbReference type="Proteomes" id="UP000030170"/>
    </source>
</evidence>
<evidence type="ECO:0008006" key="4">
    <source>
        <dbReference type="Google" id="ProtNLM"/>
    </source>
</evidence>
<dbReference type="OrthoDB" id="532127at2"/>
<keyword evidence="1" id="KW-0812">Transmembrane</keyword>
<dbReference type="RefSeq" id="WP_036536498.1">
    <property type="nucleotide sequence ID" value="NZ_JJML01000067.1"/>
</dbReference>
<keyword evidence="1" id="KW-1133">Transmembrane helix</keyword>
<proteinExistence type="predicted"/>
<protein>
    <recommendedName>
        <fullName evidence="4">DUF5132 domain-containing protein</fullName>
    </recommendedName>
</protein>
<feature type="transmembrane region" description="Helical" evidence="1">
    <location>
        <begin position="12"/>
        <end position="35"/>
    </location>
</feature>
<accession>A0A098THL7</accession>